<evidence type="ECO:0000256" key="2">
    <source>
        <dbReference type="ARBA" id="ARBA00010304"/>
    </source>
</evidence>
<organism evidence="8 9">
    <name type="scientific">Tilletia horrida</name>
    <dbReference type="NCBI Taxonomy" id="155126"/>
    <lineage>
        <taxon>Eukaryota</taxon>
        <taxon>Fungi</taxon>
        <taxon>Dikarya</taxon>
        <taxon>Basidiomycota</taxon>
        <taxon>Ustilaginomycotina</taxon>
        <taxon>Exobasidiomycetes</taxon>
        <taxon>Tilletiales</taxon>
        <taxon>Tilletiaceae</taxon>
        <taxon>Tilletia</taxon>
    </lineage>
</organism>
<evidence type="ECO:0000256" key="4">
    <source>
        <dbReference type="ARBA" id="ARBA00023204"/>
    </source>
</evidence>
<dbReference type="PANTHER" id="PTHR23240:SF6">
    <property type="entry name" value="DNA CROSS-LINK REPAIR 1A PROTEIN"/>
    <property type="match status" value="1"/>
</dbReference>
<protein>
    <submittedName>
        <fullName evidence="8">DNA cross-link repair protein PSO2/SNM1</fullName>
    </submittedName>
</protein>
<feature type="compositionally biased region" description="Polar residues" evidence="6">
    <location>
        <begin position="561"/>
        <end position="570"/>
    </location>
</feature>
<comment type="similarity">
    <text evidence="2">Belongs to the DNA repair metallo-beta-lactamase (DRMBL) family.</text>
</comment>
<evidence type="ECO:0000259" key="7">
    <source>
        <dbReference type="Pfam" id="PF07522"/>
    </source>
</evidence>
<dbReference type="GO" id="GO:0006303">
    <property type="term" value="P:double-strand break repair via nonhomologous end joining"/>
    <property type="evidence" value="ECO:0007669"/>
    <property type="project" value="TreeGrafter"/>
</dbReference>
<dbReference type="Proteomes" id="UP001176517">
    <property type="component" value="Unassembled WGS sequence"/>
</dbReference>
<dbReference type="InterPro" id="IPR011084">
    <property type="entry name" value="DRMBL"/>
</dbReference>
<reference evidence="8" key="1">
    <citation type="journal article" date="2023" name="PhytoFront">
        <title>Draft Genome Resources of Seven Strains of Tilletia horrida, Causal Agent of Kernel Smut of Rice.</title>
        <authorList>
            <person name="Khanal S."/>
            <person name="Antony Babu S."/>
            <person name="Zhou X.G."/>
        </authorList>
    </citation>
    <scope>NUCLEOTIDE SEQUENCE</scope>
    <source>
        <strain evidence="8">TX6</strain>
    </source>
</reference>
<sequence>MPAAGSSSPAKRRRVSSPSKAKSGDGGKGKQVSVLQFFSSSAATSPAKVDQQRRLGSAGDGIDGYDSDIVLVESSNDQDVKRPGLNPVQDSCVASGSRNSSGPSPSAPNRSPLKESDAVPCPICHRHFPFRQIAAHASSCLDFQDEDAPVPDTSSSLKAEPARTTSVKQNGAASTEPSADRNFSASNHSTLSTAEPSTAQAEFDGSIPSTSKNVFTHLMQSHSVLKQWASADAAEAANQAVKGRSHFSSPRSVPFYKIVTGTPISVDAFRFGKIEGCTAYFLTHFHGDHYGGMTANWRWGPIYGSHTTCALVVSHLGVNPKWVRPLPMEEKVLIENTGGVHVTLLDANHCPGSNLFLFEGPQTVDILRPQQSFSGKKHFRALHCGDFRASPRHTNHPKVLGVESQDEQQAASEVPLLSKPLSVTSKSMFGQTQSDSAPKTSSSSSPDFKIQKIDTVYLDTTYLNPRYCFPAQEQVVQACAELVIREAERLRAHVEAIRVKTEGGENGASISVKDELSPGLFGMMGSWLNGKGNVKGEPDATGMEPRQLEDELARLEPEAGSSATRMQPQATDDLGSAGGDTCELPSAKKEYLEPELEEAQEEQLFRDVDDEAGAEGDAGMQDDDMQSELPEAVESPVKAEAADELSYMRSLAAVDHNAGPAENAGIGPAKKEVKAEQTDKKSFLSWFPPRPNPNSRRKNRLLVLVGTYTIGKEKIVKACAHALQTRIFCPSPRKYDVYDKLEDPELHSLLTRDPAEADVFVTSLGAINGQGLHDLVAELRAQGHDIRRAIAFRPTGWTYKPPAGMDTTAPDLKRLIAWNQSRSFGADRLFATRDSTREYQIYGVPYSEHSSFFELTAFALSLKYDRIIATVNVGNPTSRAKMEKWFERWMLEKKRRQKAGEPDRLPSRTLDYW</sequence>
<dbReference type="EMBL" id="JAPDMZ010000061">
    <property type="protein sequence ID" value="KAK0552552.1"/>
    <property type="molecule type" value="Genomic_DNA"/>
</dbReference>
<keyword evidence="4" id="KW-0234">DNA repair</keyword>
<evidence type="ECO:0000313" key="8">
    <source>
        <dbReference type="EMBL" id="KAK0552552.1"/>
    </source>
</evidence>
<evidence type="ECO:0000256" key="5">
    <source>
        <dbReference type="ARBA" id="ARBA00023242"/>
    </source>
</evidence>
<feature type="compositionally biased region" description="Low complexity" evidence="6">
    <location>
        <begin position="434"/>
        <end position="445"/>
    </location>
</feature>
<keyword evidence="9" id="KW-1185">Reference proteome</keyword>
<dbReference type="FunFam" id="3.40.50.12650:FF:000007">
    <property type="entry name" value="DNA cross-link repair 1A protein, variant"/>
    <property type="match status" value="1"/>
</dbReference>
<gene>
    <name evidence="8" type="primary">pso2</name>
    <name evidence="8" type="ORF">OC846_002844</name>
</gene>
<keyword evidence="5" id="KW-0539">Nucleus</keyword>
<accession>A0AAN6GTL1</accession>
<feature type="region of interest" description="Disordered" evidence="6">
    <location>
        <begin position="557"/>
        <end position="584"/>
    </location>
</feature>
<feature type="compositionally biased region" description="Low complexity" evidence="6">
    <location>
        <begin position="94"/>
        <end position="111"/>
    </location>
</feature>
<dbReference type="AlphaFoldDB" id="A0AAN6GTL1"/>
<feature type="region of interest" description="Disordered" evidence="6">
    <location>
        <begin position="427"/>
        <end position="446"/>
    </location>
</feature>
<evidence type="ECO:0000256" key="1">
    <source>
        <dbReference type="ARBA" id="ARBA00004123"/>
    </source>
</evidence>
<dbReference type="GO" id="GO:0035312">
    <property type="term" value="F:5'-3' DNA exonuclease activity"/>
    <property type="evidence" value="ECO:0007669"/>
    <property type="project" value="TreeGrafter"/>
</dbReference>
<feature type="region of interest" description="Disordered" evidence="6">
    <location>
        <begin position="1"/>
        <end position="116"/>
    </location>
</feature>
<evidence type="ECO:0000313" key="9">
    <source>
        <dbReference type="Proteomes" id="UP001176517"/>
    </source>
</evidence>
<dbReference type="GO" id="GO:0003684">
    <property type="term" value="F:damaged DNA binding"/>
    <property type="evidence" value="ECO:0007669"/>
    <property type="project" value="TreeGrafter"/>
</dbReference>
<name>A0AAN6GTL1_9BASI</name>
<feature type="compositionally biased region" description="Polar residues" evidence="6">
    <location>
        <begin position="33"/>
        <end position="44"/>
    </location>
</feature>
<keyword evidence="3" id="KW-0227">DNA damage</keyword>
<dbReference type="Gene3D" id="3.40.50.12650">
    <property type="match status" value="1"/>
</dbReference>
<dbReference type="CDD" id="cd16273">
    <property type="entry name" value="SNM1A-1C-like_MBL-fold"/>
    <property type="match status" value="1"/>
</dbReference>
<comment type="caution">
    <text evidence="8">The sequence shown here is derived from an EMBL/GenBank/DDBJ whole genome shotgun (WGS) entry which is preliminary data.</text>
</comment>
<evidence type="ECO:0000256" key="3">
    <source>
        <dbReference type="ARBA" id="ARBA00022763"/>
    </source>
</evidence>
<dbReference type="InterPro" id="IPR036866">
    <property type="entry name" value="RibonucZ/Hydroxyglut_hydro"/>
</dbReference>
<feature type="compositionally biased region" description="Polar residues" evidence="6">
    <location>
        <begin position="152"/>
        <end position="200"/>
    </location>
</feature>
<comment type="subcellular location">
    <subcellularLocation>
        <location evidence="1">Nucleus</location>
    </subcellularLocation>
</comment>
<dbReference type="GO" id="GO:0005634">
    <property type="term" value="C:nucleus"/>
    <property type="evidence" value="ECO:0007669"/>
    <property type="project" value="UniProtKB-SubCell"/>
</dbReference>
<proteinExistence type="inferred from homology"/>
<dbReference type="Gene3D" id="3.60.15.10">
    <property type="entry name" value="Ribonuclease Z/Hydroxyacylglutathione hydrolase-like"/>
    <property type="match status" value="1"/>
</dbReference>
<feature type="region of interest" description="Disordered" evidence="6">
    <location>
        <begin position="147"/>
        <end position="205"/>
    </location>
</feature>
<dbReference type="Pfam" id="PF07522">
    <property type="entry name" value="DRMBL"/>
    <property type="match status" value="1"/>
</dbReference>
<feature type="domain" description="DNA repair metallo-beta-lactamase" evidence="7">
    <location>
        <begin position="744"/>
        <end position="875"/>
    </location>
</feature>
<dbReference type="SUPFAM" id="SSF56281">
    <property type="entry name" value="Metallo-hydrolase/oxidoreductase"/>
    <property type="match status" value="1"/>
</dbReference>
<dbReference type="GO" id="GO:0036297">
    <property type="term" value="P:interstrand cross-link repair"/>
    <property type="evidence" value="ECO:0007669"/>
    <property type="project" value="TreeGrafter"/>
</dbReference>
<dbReference type="PANTHER" id="PTHR23240">
    <property type="entry name" value="DNA CROSS-LINK REPAIR PROTEIN PSO2/SNM1-RELATED"/>
    <property type="match status" value="1"/>
</dbReference>
<evidence type="ECO:0000256" key="6">
    <source>
        <dbReference type="SAM" id="MobiDB-lite"/>
    </source>
</evidence>